<evidence type="ECO:0000313" key="2">
    <source>
        <dbReference type="EMBL" id="KAK4535382.1"/>
    </source>
</evidence>
<dbReference type="PROSITE" id="PS00061">
    <property type="entry name" value="ADH_SHORT"/>
    <property type="match status" value="1"/>
</dbReference>
<dbReference type="PANTHER" id="PTHR45267:SF2">
    <property type="entry name" value="NADPH-DEPENDENT PTERIN ALDEHYDE REDUCTASE"/>
    <property type="match status" value="1"/>
</dbReference>
<evidence type="ECO:0000256" key="1">
    <source>
        <dbReference type="RuleBase" id="RU000363"/>
    </source>
</evidence>
<dbReference type="InterPro" id="IPR020904">
    <property type="entry name" value="Sc_DH/Rdtase_CS"/>
</dbReference>
<proteinExistence type="inferred from homology"/>
<dbReference type="Gene3D" id="3.40.50.720">
    <property type="entry name" value="NAD(P)-binding Rossmann-like Domain"/>
    <property type="match status" value="1"/>
</dbReference>
<dbReference type="PRINTS" id="PR00081">
    <property type="entry name" value="GDHRDH"/>
</dbReference>
<name>A0AAV9ISU0_CYACA</name>
<organism evidence="2 3">
    <name type="scientific">Cyanidium caldarium</name>
    <name type="common">Red alga</name>
    <dbReference type="NCBI Taxonomy" id="2771"/>
    <lineage>
        <taxon>Eukaryota</taxon>
        <taxon>Rhodophyta</taxon>
        <taxon>Bangiophyceae</taxon>
        <taxon>Cyanidiales</taxon>
        <taxon>Cyanidiaceae</taxon>
        <taxon>Cyanidium</taxon>
    </lineage>
</organism>
<dbReference type="PRINTS" id="PR00080">
    <property type="entry name" value="SDRFAMILY"/>
</dbReference>
<dbReference type="AlphaFoldDB" id="A0AAV9ISU0"/>
<reference evidence="2 3" key="1">
    <citation type="submission" date="2022-07" db="EMBL/GenBank/DDBJ databases">
        <title>Genome-wide signatures of adaptation to extreme environments.</title>
        <authorList>
            <person name="Cho C.H."/>
            <person name="Yoon H.S."/>
        </authorList>
    </citation>
    <scope>NUCLEOTIDE SEQUENCE [LARGE SCALE GENOMIC DNA]</scope>
    <source>
        <strain evidence="2 3">DBV 063 E5</strain>
    </source>
</reference>
<comment type="similarity">
    <text evidence="1">Belongs to the short-chain dehydrogenases/reductases (SDR) family.</text>
</comment>
<dbReference type="Pfam" id="PF00106">
    <property type="entry name" value="adh_short"/>
    <property type="match status" value="1"/>
</dbReference>
<protein>
    <submittedName>
        <fullName evidence="2">Uncharacterized protein</fullName>
    </submittedName>
</protein>
<dbReference type="CDD" id="cd05233">
    <property type="entry name" value="SDR_c"/>
    <property type="match status" value="1"/>
</dbReference>
<dbReference type="Proteomes" id="UP001301350">
    <property type="component" value="Unassembled WGS sequence"/>
</dbReference>
<sequence length="239" mass="25349">MQPPPAFANAVGRQVVLTGATRGIGRALALELGRGGHRLAVCGRDRAALDAVAAEVRPQLVDATALDVSDAVRVDEWADKLMSGGFVPDLLVNNAGAINRPAAFWELSADEFDHVVSVNVLGVANVARAFLPGMLRARRGVLVNMSSGWGRFASPRVSAYCASKFAVEGLTKAIASELPAPLAAVAVSPGVIRTAMTEVVFERPQYEQLQRPDDWARRAAPFLLQLSRERNGESAAVPG</sequence>
<keyword evidence="3" id="KW-1185">Reference proteome</keyword>
<gene>
    <name evidence="2" type="ORF">CDCA_CDCA04G1407</name>
</gene>
<dbReference type="GO" id="GO:0005829">
    <property type="term" value="C:cytosol"/>
    <property type="evidence" value="ECO:0007669"/>
    <property type="project" value="TreeGrafter"/>
</dbReference>
<dbReference type="InterPro" id="IPR002347">
    <property type="entry name" value="SDR_fam"/>
</dbReference>
<dbReference type="GO" id="GO:0016616">
    <property type="term" value="F:oxidoreductase activity, acting on the CH-OH group of donors, NAD or NADP as acceptor"/>
    <property type="evidence" value="ECO:0007669"/>
    <property type="project" value="TreeGrafter"/>
</dbReference>
<accession>A0AAV9ISU0</accession>
<evidence type="ECO:0000313" key="3">
    <source>
        <dbReference type="Proteomes" id="UP001301350"/>
    </source>
</evidence>
<dbReference type="PANTHER" id="PTHR45267">
    <property type="match status" value="1"/>
</dbReference>
<dbReference type="InterPro" id="IPR053241">
    <property type="entry name" value="NADPH_pterin_aldehyde_rdct"/>
</dbReference>
<dbReference type="SUPFAM" id="SSF51735">
    <property type="entry name" value="NAD(P)-binding Rossmann-fold domains"/>
    <property type="match status" value="1"/>
</dbReference>
<dbReference type="EMBL" id="JANCYW010000004">
    <property type="protein sequence ID" value="KAK4535382.1"/>
    <property type="molecule type" value="Genomic_DNA"/>
</dbReference>
<comment type="caution">
    <text evidence="2">The sequence shown here is derived from an EMBL/GenBank/DDBJ whole genome shotgun (WGS) entry which is preliminary data.</text>
</comment>
<dbReference type="InterPro" id="IPR036291">
    <property type="entry name" value="NAD(P)-bd_dom_sf"/>
</dbReference>